<dbReference type="Gene3D" id="3.40.50.300">
    <property type="entry name" value="P-loop containing nucleotide triphosphate hydrolases"/>
    <property type="match status" value="1"/>
</dbReference>
<evidence type="ECO:0000256" key="3">
    <source>
        <dbReference type="ARBA" id="ARBA00022840"/>
    </source>
</evidence>
<dbReference type="GO" id="GO:0005739">
    <property type="term" value="C:mitochondrion"/>
    <property type="evidence" value="ECO:0007669"/>
    <property type="project" value="TreeGrafter"/>
</dbReference>
<dbReference type="InterPro" id="IPR005654">
    <property type="entry name" value="ATPase_AFG1-like"/>
</dbReference>
<organism evidence="4 5">
    <name type="scientific">Phaedon cochleariae</name>
    <name type="common">Mustard beetle</name>
    <dbReference type="NCBI Taxonomy" id="80249"/>
    <lineage>
        <taxon>Eukaryota</taxon>
        <taxon>Metazoa</taxon>
        <taxon>Ecdysozoa</taxon>
        <taxon>Arthropoda</taxon>
        <taxon>Hexapoda</taxon>
        <taxon>Insecta</taxon>
        <taxon>Pterygota</taxon>
        <taxon>Neoptera</taxon>
        <taxon>Endopterygota</taxon>
        <taxon>Coleoptera</taxon>
        <taxon>Polyphaga</taxon>
        <taxon>Cucujiformia</taxon>
        <taxon>Chrysomeloidea</taxon>
        <taxon>Chrysomelidae</taxon>
        <taxon>Chrysomelinae</taxon>
        <taxon>Chrysomelini</taxon>
        <taxon>Phaedon</taxon>
    </lineage>
</organism>
<evidence type="ECO:0000313" key="5">
    <source>
        <dbReference type="Proteomes" id="UP001153737"/>
    </source>
</evidence>
<dbReference type="GO" id="GO:0005524">
    <property type="term" value="F:ATP binding"/>
    <property type="evidence" value="ECO:0007669"/>
    <property type="project" value="UniProtKB-KW"/>
</dbReference>
<dbReference type="NCBIfam" id="NF040713">
    <property type="entry name" value="ZapE"/>
    <property type="match status" value="1"/>
</dbReference>
<dbReference type="AlphaFoldDB" id="A0A9N9X212"/>
<dbReference type="PANTHER" id="PTHR12169:SF6">
    <property type="entry name" value="AFG1-LIKE ATPASE"/>
    <property type="match status" value="1"/>
</dbReference>
<dbReference type="OrthoDB" id="548867at2759"/>
<dbReference type="InterPro" id="IPR027417">
    <property type="entry name" value="P-loop_NTPase"/>
</dbReference>
<protein>
    <recommendedName>
        <fullName evidence="6">AFG1-like ATPase</fullName>
    </recommendedName>
</protein>
<dbReference type="FunFam" id="3.40.50.300:FF:003045">
    <property type="entry name" value="GD10885"/>
    <property type="match status" value="1"/>
</dbReference>
<dbReference type="Pfam" id="PF03969">
    <property type="entry name" value="AFG1_ATPase"/>
    <property type="match status" value="1"/>
</dbReference>
<keyword evidence="3" id="KW-0067">ATP-binding</keyword>
<dbReference type="GO" id="GO:0016887">
    <property type="term" value="F:ATP hydrolysis activity"/>
    <property type="evidence" value="ECO:0007669"/>
    <property type="project" value="InterPro"/>
</dbReference>
<dbReference type="EMBL" id="OU896712">
    <property type="protein sequence ID" value="CAG9822605.1"/>
    <property type="molecule type" value="Genomic_DNA"/>
</dbReference>
<dbReference type="Proteomes" id="UP001153737">
    <property type="component" value="Chromosome 6"/>
</dbReference>
<name>A0A9N9X212_PHACE</name>
<accession>A0A9N9X212</accession>
<evidence type="ECO:0008006" key="6">
    <source>
        <dbReference type="Google" id="ProtNLM"/>
    </source>
</evidence>
<dbReference type="PANTHER" id="PTHR12169">
    <property type="entry name" value="ATPASE N2B"/>
    <property type="match status" value="1"/>
</dbReference>
<reference evidence="4" key="1">
    <citation type="submission" date="2022-01" db="EMBL/GenBank/DDBJ databases">
        <authorList>
            <person name="King R."/>
        </authorList>
    </citation>
    <scope>NUCLEOTIDE SEQUENCE</scope>
</reference>
<keyword evidence="2" id="KW-0547">Nucleotide-binding</keyword>
<dbReference type="SUPFAM" id="SSF52540">
    <property type="entry name" value="P-loop containing nucleoside triphosphate hydrolases"/>
    <property type="match status" value="1"/>
</dbReference>
<evidence type="ECO:0000313" key="4">
    <source>
        <dbReference type="EMBL" id="CAG9822605.1"/>
    </source>
</evidence>
<reference evidence="4" key="2">
    <citation type="submission" date="2022-10" db="EMBL/GenBank/DDBJ databases">
        <authorList>
            <consortium name="ENA_rothamsted_submissions"/>
            <consortium name="culmorum"/>
            <person name="King R."/>
        </authorList>
    </citation>
    <scope>NUCLEOTIDE SEQUENCE</scope>
</reference>
<evidence type="ECO:0000256" key="1">
    <source>
        <dbReference type="ARBA" id="ARBA00010322"/>
    </source>
</evidence>
<comment type="similarity">
    <text evidence="1">Belongs to the AFG1 ATPase family.</text>
</comment>
<evidence type="ECO:0000256" key="2">
    <source>
        <dbReference type="ARBA" id="ARBA00022741"/>
    </source>
</evidence>
<proteinExistence type="inferred from homology"/>
<gene>
    <name evidence="4" type="ORF">PHAECO_LOCUS10265</name>
</gene>
<sequence>MNYSLRAKHKLLMEGPLELLEYKIKTKELERDEVQMNISSNLQRVYDDIKHYKPVEKNIFSQFFARKESAPKGLYIHGAVGGGKTMLMDLFYESCEIDRKTRVHFNAFMGEVHKKMHELKQNIIIDYQQQKAKPFDPIPLVADIIIENSWLICFDEFQVTDIADAMILKRLFTHLFDNGAVVIATSNRPPEDLYKNGLQRSNFIPFIGILKNHCEVVNLDSGTDYRLKFMGNRTNFFVKSKFPLDPIPKIFKVLASRENDVVRSKVFRILGRNVEFNKVCGGVLETSFEELCGRPLGPNDYIHLTHVFHTIIIRDIPQIDISRNRSEARRFITLIDALYDNKIKVIFTADVPIGEVFFIPKDQPEGMSDENRKLLDDLDMGEEHLDVNIFSGHEEIFAFDRTVSRLNEMQSEDYWSKKKK</sequence>
<keyword evidence="5" id="KW-1185">Reference proteome</keyword>